<accession>A0ABW9ZU29</accession>
<feature type="active site" evidence="6">
    <location>
        <position position="51"/>
    </location>
</feature>
<evidence type="ECO:0000259" key="8">
    <source>
        <dbReference type="PROSITE" id="PS50109"/>
    </source>
</evidence>
<name>A0ABW9ZU29_9BACT</name>
<dbReference type="Pfam" id="PF02518">
    <property type="entry name" value="HATPase_c"/>
    <property type="match status" value="1"/>
</dbReference>
<dbReference type="Gene3D" id="1.10.155.10">
    <property type="entry name" value="Chemotaxis receptor methyltransferase CheR, N-terminal domain"/>
    <property type="match status" value="1"/>
</dbReference>
<dbReference type="PANTHER" id="PTHR24422">
    <property type="entry name" value="CHEMOTAXIS PROTEIN METHYLTRANSFERASE"/>
    <property type="match status" value="1"/>
</dbReference>
<dbReference type="InterPro" id="IPR036097">
    <property type="entry name" value="HisK_dim/P_sf"/>
</dbReference>
<keyword evidence="4" id="KW-0808">Transferase</keyword>
<comment type="caution">
    <text evidence="11">The sequence shown here is derived from an EMBL/GenBank/DDBJ whole genome shotgun (WGS) entry which is preliminary data.</text>
</comment>
<dbReference type="SUPFAM" id="SSF55785">
    <property type="entry name" value="PYP-like sensor domain (PAS domain)"/>
    <property type="match status" value="1"/>
</dbReference>
<sequence>MAAAKKDQVTGTTDNLYVVGIGASAGGLEAINELFDNIPENTNFAYIIIQHLSPDYKSLMGELLSKHTSMTVAEAENNALVSPNCVYLLPSKKTMTIQHGRIKLEEKIKANIPNNAIDIFFESLAKDKAEKAIGVILSGTGTDGTKGIAHIKDHGGTVVVQDPLTAEFDGMPNSAIATGHADLILPPEIIADELIDFLKESPLAKTFNTLNRQEEAILADIMDLIYDVTSHDFSHYKRPTINRRLTKRMAERGFTTLSEYYNYLKKEPAEVTALSKEFLINVTKFFRDEEAYALIKQKVIPMLVDNKRTDPIKVWSVGCSSGEEAYSLAILFQEHMQMAQHYDREVKIFATDIHQESIDFAAKGVYSAASMKDMSEDRCKRFFNKEGDSYRVTSSLRKMVVFAKHNILRDPPFSKIDLLVCRNMLIYMNPTLQKNVLKKFHFAVNETGYLFLGPSENVGMLKDSVKEIDKKWKIYQCTAKPKPGDHDTFLNPAERVVPHPGISIKAKSKNALHNIADIFKETLFEEQNYAGIYIDKEFEVKQAIGNFKNFINFPEGNFNFNLLRLVPSDLSIMLNTAIRKAITNDEKVVLKKVRVTEKHRVRFINAIIKPYLSQQTYTQPFIFIILNEEPAEQRQSFVNKDGIDESLVASYQELEEELRNTKENLQAVIEEVESANEELQSSNEEIISSNEELQSTNEELQSLNEELHTVNAEHQLKIKELIELNDDMNNYFRNTEVGQILIDRNMIIKKFSPVATRQVNLIESDIGRSITDISINFQNTDFINDIRKVLKTDAPIEKEIKTENGAIYLMRIAPYIKQDKVADGVVISFSNVTESKRLNSLIEAIFNASTSAITALRPVTNKKGDVIDFEFISGNNTCKEFLGYSQEAIVGKKWIADFPKMLAPHFNSLLQAKESNRIFNFECFNEQSNVWLEVSAVKMFEGVVTTFTNISQAKESYSKLQRASNELNQINSQLEQSNFDLLQFASVASHDLKEPLRKIQTFGNLLHENIKDKIDSKDSNYLEKIIRSANRMQVLIQDILTLSKLSNSDIPYEPVNVEEIITNIIDDLDVSIKEKNVKIEMHDLPVIQAIPGQIHQLFQNLISNSIKFNNSGAPVIHISHEEIGEEDAQQFGIDPKAFVCIRLSDNGIGFDEQYKEKIFGIFQRLSGSEYDGTGIGLAICKKIVDNHEGYIKAESKPGDGASFTIFLPNKKR</sequence>
<dbReference type="InterPro" id="IPR029063">
    <property type="entry name" value="SAM-dependent_MTases_sf"/>
</dbReference>
<dbReference type="RefSeq" id="WP_161818834.1">
    <property type="nucleotide sequence ID" value="NZ_JAACJS010000015.1"/>
</dbReference>
<dbReference type="Pfam" id="PF03705">
    <property type="entry name" value="CheR_N"/>
    <property type="match status" value="1"/>
</dbReference>
<evidence type="ECO:0000256" key="6">
    <source>
        <dbReference type="PROSITE-ProRule" id="PRU00050"/>
    </source>
</evidence>
<evidence type="ECO:0000256" key="1">
    <source>
        <dbReference type="ARBA" id="ARBA00000085"/>
    </source>
</evidence>
<dbReference type="Gene3D" id="1.10.287.130">
    <property type="match status" value="1"/>
</dbReference>
<gene>
    <name evidence="11" type="ORF">GWC95_11310</name>
</gene>
<dbReference type="InterPro" id="IPR050903">
    <property type="entry name" value="Bact_Chemotaxis_MeTrfase"/>
</dbReference>
<dbReference type="InterPro" id="IPR003594">
    <property type="entry name" value="HATPase_dom"/>
</dbReference>
<dbReference type="SUPFAM" id="SSF53335">
    <property type="entry name" value="S-adenosyl-L-methionine-dependent methyltransferases"/>
    <property type="match status" value="1"/>
</dbReference>
<dbReference type="InterPro" id="IPR000780">
    <property type="entry name" value="CheR_MeTrfase"/>
</dbReference>
<dbReference type="Proteomes" id="UP000753802">
    <property type="component" value="Unassembled WGS sequence"/>
</dbReference>
<dbReference type="InterPro" id="IPR005467">
    <property type="entry name" value="His_kinase_dom"/>
</dbReference>
<dbReference type="SMART" id="SM00387">
    <property type="entry name" value="HATPase_c"/>
    <property type="match status" value="1"/>
</dbReference>
<feature type="active site" evidence="6">
    <location>
        <position position="24"/>
    </location>
</feature>
<dbReference type="InterPro" id="IPR003661">
    <property type="entry name" value="HisK_dim/P_dom"/>
</dbReference>
<dbReference type="PROSITE" id="PS50109">
    <property type="entry name" value="HIS_KIN"/>
    <property type="match status" value="1"/>
</dbReference>
<dbReference type="PRINTS" id="PR00996">
    <property type="entry name" value="CHERMTFRASE"/>
</dbReference>
<dbReference type="PANTHER" id="PTHR24422:SF27">
    <property type="entry name" value="PROTEIN-GLUTAMATE O-METHYLTRANSFERASE"/>
    <property type="match status" value="1"/>
</dbReference>
<proteinExistence type="predicted"/>
<evidence type="ECO:0000256" key="3">
    <source>
        <dbReference type="ARBA" id="ARBA00022603"/>
    </source>
</evidence>
<dbReference type="Pfam" id="PF01339">
    <property type="entry name" value="CheB_methylest"/>
    <property type="match status" value="1"/>
</dbReference>
<keyword evidence="5" id="KW-0949">S-adenosyl-L-methionine</keyword>
<evidence type="ECO:0000256" key="4">
    <source>
        <dbReference type="ARBA" id="ARBA00022679"/>
    </source>
</evidence>
<feature type="domain" description="Histidine kinase" evidence="8">
    <location>
        <begin position="987"/>
        <end position="1211"/>
    </location>
</feature>
<dbReference type="SUPFAM" id="SSF47384">
    <property type="entry name" value="Homodimeric domain of signal transducing histidine kinase"/>
    <property type="match status" value="1"/>
</dbReference>
<evidence type="ECO:0000256" key="2">
    <source>
        <dbReference type="ARBA" id="ARBA00001541"/>
    </source>
</evidence>
<reference evidence="11 12" key="1">
    <citation type="submission" date="2020-01" db="EMBL/GenBank/DDBJ databases">
        <title>Genome analysis.</title>
        <authorList>
            <person name="Wu S."/>
            <person name="Wang G."/>
        </authorList>
    </citation>
    <scope>NUCLEOTIDE SEQUENCE [LARGE SCALE GENOMIC DNA]</scope>
    <source>
        <strain evidence="11 12">SYL130</strain>
    </source>
</reference>
<dbReference type="Gene3D" id="3.40.50.180">
    <property type="entry name" value="Methylesterase CheB, C-terminal domain"/>
    <property type="match status" value="1"/>
</dbReference>
<organism evidence="11 12">
    <name type="scientific">Sediminibacterium roseum</name>
    <dbReference type="NCBI Taxonomy" id="1978412"/>
    <lineage>
        <taxon>Bacteria</taxon>
        <taxon>Pseudomonadati</taxon>
        <taxon>Bacteroidota</taxon>
        <taxon>Chitinophagia</taxon>
        <taxon>Chitinophagales</taxon>
        <taxon>Chitinophagaceae</taxon>
        <taxon>Sediminibacterium</taxon>
    </lineage>
</organism>
<dbReference type="Pfam" id="PF13596">
    <property type="entry name" value="PAS_10"/>
    <property type="match status" value="1"/>
</dbReference>
<evidence type="ECO:0000256" key="7">
    <source>
        <dbReference type="SAM" id="Coils"/>
    </source>
</evidence>
<feature type="coiled-coil region" evidence="7">
    <location>
        <begin position="644"/>
        <end position="720"/>
    </location>
</feature>
<feature type="domain" description="CheR-type methyltransferase" evidence="10">
    <location>
        <begin position="221"/>
        <end position="458"/>
    </location>
</feature>
<evidence type="ECO:0000256" key="5">
    <source>
        <dbReference type="ARBA" id="ARBA00022691"/>
    </source>
</evidence>
<dbReference type="CDD" id="cd16434">
    <property type="entry name" value="CheB-CheR_fusion"/>
    <property type="match status" value="1"/>
</dbReference>
<evidence type="ECO:0000259" key="9">
    <source>
        <dbReference type="PROSITE" id="PS50122"/>
    </source>
</evidence>
<protein>
    <submittedName>
        <fullName evidence="11">Chemotaxis protein</fullName>
    </submittedName>
</protein>
<dbReference type="Gene3D" id="3.30.565.10">
    <property type="entry name" value="Histidine kinase-like ATPase, C-terminal domain"/>
    <property type="match status" value="1"/>
</dbReference>
<feature type="active site" evidence="6">
    <location>
        <position position="143"/>
    </location>
</feature>
<evidence type="ECO:0000313" key="12">
    <source>
        <dbReference type="Proteomes" id="UP000753802"/>
    </source>
</evidence>
<comment type="catalytic activity">
    <reaction evidence="2">
        <text>L-glutamyl-[protein] + S-adenosyl-L-methionine = [protein]-L-glutamate 5-O-methyl ester + S-adenosyl-L-homocysteine</text>
        <dbReference type="Rhea" id="RHEA:24452"/>
        <dbReference type="Rhea" id="RHEA-COMP:10208"/>
        <dbReference type="Rhea" id="RHEA-COMP:10311"/>
        <dbReference type="ChEBI" id="CHEBI:29973"/>
        <dbReference type="ChEBI" id="CHEBI:57856"/>
        <dbReference type="ChEBI" id="CHEBI:59789"/>
        <dbReference type="ChEBI" id="CHEBI:82795"/>
        <dbReference type="EC" id="2.1.1.80"/>
    </reaction>
</comment>
<dbReference type="PROSITE" id="PS50122">
    <property type="entry name" value="CHEB"/>
    <property type="match status" value="1"/>
</dbReference>
<dbReference type="Pfam" id="PF00512">
    <property type="entry name" value="HisKA"/>
    <property type="match status" value="1"/>
</dbReference>
<dbReference type="InterPro" id="IPR022641">
    <property type="entry name" value="CheR_N"/>
</dbReference>
<dbReference type="InterPro" id="IPR035965">
    <property type="entry name" value="PAS-like_dom_sf"/>
</dbReference>
<keyword evidence="6" id="KW-0378">Hydrolase</keyword>
<keyword evidence="12" id="KW-1185">Reference proteome</keyword>
<evidence type="ECO:0000259" key="10">
    <source>
        <dbReference type="PROSITE" id="PS50123"/>
    </source>
</evidence>
<dbReference type="InterPro" id="IPR036890">
    <property type="entry name" value="HATPase_C_sf"/>
</dbReference>
<feature type="coiled-coil region" evidence="7">
    <location>
        <begin position="950"/>
        <end position="980"/>
    </location>
</feature>
<dbReference type="InterPro" id="IPR000673">
    <property type="entry name" value="Sig_transdc_resp-reg_Me-estase"/>
</dbReference>
<dbReference type="SMART" id="SM00138">
    <property type="entry name" value="MeTrc"/>
    <property type="match status" value="1"/>
</dbReference>
<dbReference type="InterPro" id="IPR022642">
    <property type="entry name" value="CheR_C"/>
</dbReference>
<keyword evidence="6" id="KW-0145">Chemotaxis</keyword>
<keyword evidence="3" id="KW-0489">Methyltransferase</keyword>
<dbReference type="Gene3D" id="3.40.50.150">
    <property type="entry name" value="Vaccinia Virus protein VP39"/>
    <property type="match status" value="1"/>
</dbReference>
<dbReference type="Pfam" id="PF01739">
    <property type="entry name" value="CheR"/>
    <property type="match status" value="1"/>
</dbReference>
<evidence type="ECO:0000313" key="11">
    <source>
        <dbReference type="EMBL" id="NCI50514.1"/>
    </source>
</evidence>
<dbReference type="SUPFAM" id="SSF55874">
    <property type="entry name" value="ATPase domain of HSP90 chaperone/DNA topoisomerase II/histidine kinase"/>
    <property type="match status" value="1"/>
</dbReference>
<comment type="catalytic activity">
    <reaction evidence="1">
        <text>ATP + protein L-histidine = ADP + protein N-phospho-L-histidine.</text>
        <dbReference type="EC" id="2.7.13.3"/>
    </reaction>
</comment>
<dbReference type="SMART" id="SM00388">
    <property type="entry name" value="HisKA"/>
    <property type="match status" value="1"/>
</dbReference>
<keyword evidence="7" id="KW-0175">Coiled coil</keyword>
<dbReference type="EMBL" id="JAACJS010000015">
    <property type="protein sequence ID" value="NCI50514.1"/>
    <property type="molecule type" value="Genomic_DNA"/>
</dbReference>
<dbReference type="Gene3D" id="3.30.450.20">
    <property type="entry name" value="PAS domain"/>
    <property type="match status" value="2"/>
</dbReference>
<dbReference type="InterPro" id="IPR035909">
    <property type="entry name" value="CheB_C"/>
</dbReference>
<dbReference type="SUPFAM" id="SSF47757">
    <property type="entry name" value="Chemotaxis receptor methyltransferase CheR, N-terminal domain"/>
    <property type="match status" value="1"/>
</dbReference>
<dbReference type="SUPFAM" id="SSF52738">
    <property type="entry name" value="Methylesterase CheB, C-terminal domain"/>
    <property type="match status" value="1"/>
</dbReference>
<dbReference type="PROSITE" id="PS50123">
    <property type="entry name" value="CHER"/>
    <property type="match status" value="1"/>
</dbReference>
<dbReference type="CDD" id="cd00082">
    <property type="entry name" value="HisKA"/>
    <property type="match status" value="1"/>
</dbReference>
<dbReference type="InterPro" id="IPR036804">
    <property type="entry name" value="CheR_N_sf"/>
</dbReference>
<feature type="domain" description="CheB-type methylesterase" evidence="9">
    <location>
        <begin position="12"/>
        <end position="201"/>
    </location>
</feature>